<name>A0A409VQG0_9AGAR</name>
<feature type="compositionally biased region" description="Polar residues" evidence="1">
    <location>
        <begin position="1799"/>
        <end position="1816"/>
    </location>
</feature>
<feature type="region of interest" description="Disordered" evidence="1">
    <location>
        <begin position="2008"/>
        <end position="2051"/>
    </location>
</feature>
<feature type="compositionally biased region" description="Polar residues" evidence="1">
    <location>
        <begin position="1107"/>
        <end position="1118"/>
    </location>
</feature>
<feature type="compositionally biased region" description="Basic and acidic residues" evidence="1">
    <location>
        <begin position="229"/>
        <end position="239"/>
    </location>
</feature>
<feature type="compositionally biased region" description="Low complexity" evidence="1">
    <location>
        <begin position="2025"/>
        <end position="2041"/>
    </location>
</feature>
<feature type="compositionally biased region" description="Low complexity" evidence="1">
    <location>
        <begin position="1046"/>
        <end position="1062"/>
    </location>
</feature>
<feature type="compositionally biased region" description="Polar residues" evidence="1">
    <location>
        <begin position="482"/>
        <end position="498"/>
    </location>
</feature>
<reference evidence="2 3" key="1">
    <citation type="journal article" date="2018" name="Evol. Lett.">
        <title>Horizontal gene cluster transfer increased hallucinogenic mushroom diversity.</title>
        <authorList>
            <person name="Reynolds H.T."/>
            <person name="Vijayakumar V."/>
            <person name="Gluck-Thaler E."/>
            <person name="Korotkin H.B."/>
            <person name="Matheny P.B."/>
            <person name="Slot J.C."/>
        </authorList>
    </citation>
    <scope>NUCLEOTIDE SEQUENCE [LARGE SCALE GENOMIC DNA]</scope>
    <source>
        <strain evidence="2 3">2629</strain>
    </source>
</reference>
<feature type="compositionally biased region" description="Pro residues" evidence="1">
    <location>
        <begin position="257"/>
        <end position="269"/>
    </location>
</feature>
<feature type="compositionally biased region" description="Low complexity" evidence="1">
    <location>
        <begin position="878"/>
        <end position="892"/>
    </location>
</feature>
<feature type="compositionally biased region" description="Polar residues" evidence="1">
    <location>
        <begin position="1067"/>
        <end position="1076"/>
    </location>
</feature>
<feature type="region of interest" description="Disordered" evidence="1">
    <location>
        <begin position="1370"/>
        <end position="1452"/>
    </location>
</feature>
<feature type="compositionally biased region" description="Polar residues" evidence="1">
    <location>
        <begin position="2115"/>
        <end position="2125"/>
    </location>
</feature>
<evidence type="ECO:0000256" key="1">
    <source>
        <dbReference type="SAM" id="MobiDB-lite"/>
    </source>
</evidence>
<comment type="caution">
    <text evidence="2">The sequence shown here is derived from an EMBL/GenBank/DDBJ whole genome shotgun (WGS) entry which is preliminary data.</text>
</comment>
<feature type="compositionally biased region" description="Pro residues" evidence="1">
    <location>
        <begin position="1147"/>
        <end position="1160"/>
    </location>
</feature>
<keyword evidence="3" id="KW-1185">Reference proteome</keyword>
<dbReference type="Proteomes" id="UP000284842">
    <property type="component" value="Unassembled WGS sequence"/>
</dbReference>
<feature type="compositionally biased region" description="Polar residues" evidence="1">
    <location>
        <begin position="304"/>
        <end position="317"/>
    </location>
</feature>
<feature type="region of interest" description="Disordered" evidence="1">
    <location>
        <begin position="1757"/>
        <end position="1963"/>
    </location>
</feature>
<feature type="compositionally biased region" description="Low complexity" evidence="1">
    <location>
        <begin position="1830"/>
        <end position="1844"/>
    </location>
</feature>
<feature type="compositionally biased region" description="Polar residues" evidence="1">
    <location>
        <begin position="649"/>
        <end position="675"/>
    </location>
</feature>
<protein>
    <submittedName>
        <fullName evidence="2">Uncharacterized protein</fullName>
    </submittedName>
</protein>
<feature type="compositionally biased region" description="Basic and acidic residues" evidence="1">
    <location>
        <begin position="988"/>
        <end position="998"/>
    </location>
</feature>
<feature type="compositionally biased region" description="Low complexity" evidence="1">
    <location>
        <begin position="1786"/>
        <end position="1798"/>
    </location>
</feature>
<feature type="compositionally biased region" description="Basic and acidic residues" evidence="1">
    <location>
        <begin position="1184"/>
        <end position="1197"/>
    </location>
</feature>
<feature type="compositionally biased region" description="Low complexity" evidence="1">
    <location>
        <begin position="1370"/>
        <end position="1382"/>
    </location>
</feature>
<feature type="region of interest" description="Disordered" evidence="1">
    <location>
        <begin position="1494"/>
        <end position="1609"/>
    </location>
</feature>
<feature type="compositionally biased region" description="Low complexity" evidence="1">
    <location>
        <begin position="2126"/>
        <end position="2141"/>
    </location>
</feature>
<feature type="compositionally biased region" description="Polar residues" evidence="1">
    <location>
        <begin position="2146"/>
        <end position="2163"/>
    </location>
</feature>
<feature type="compositionally biased region" description="Low complexity" evidence="1">
    <location>
        <begin position="246"/>
        <end position="256"/>
    </location>
</feature>
<feature type="compositionally biased region" description="Acidic residues" evidence="1">
    <location>
        <begin position="160"/>
        <end position="173"/>
    </location>
</feature>
<feature type="compositionally biased region" description="Low complexity" evidence="1">
    <location>
        <begin position="1500"/>
        <end position="1531"/>
    </location>
</feature>
<feature type="compositionally biased region" description="Basic and acidic residues" evidence="1">
    <location>
        <begin position="812"/>
        <end position="828"/>
    </location>
</feature>
<dbReference type="OrthoDB" id="2554322at2759"/>
<feature type="compositionally biased region" description="Low complexity" evidence="1">
    <location>
        <begin position="1086"/>
        <end position="1105"/>
    </location>
</feature>
<feature type="compositionally biased region" description="Polar residues" evidence="1">
    <location>
        <begin position="1928"/>
        <end position="1940"/>
    </location>
</feature>
<feature type="compositionally biased region" description="Basic and acidic residues" evidence="1">
    <location>
        <begin position="1013"/>
        <end position="1027"/>
    </location>
</feature>
<feature type="compositionally biased region" description="Low complexity" evidence="1">
    <location>
        <begin position="26"/>
        <end position="40"/>
    </location>
</feature>
<dbReference type="EMBL" id="NHTK01006006">
    <property type="protein sequence ID" value="PPQ68512.1"/>
    <property type="molecule type" value="Genomic_DNA"/>
</dbReference>
<feature type="compositionally biased region" description="Polar residues" evidence="1">
    <location>
        <begin position="830"/>
        <end position="847"/>
    </location>
</feature>
<feature type="compositionally biased region" description="Low complexity" evidence="1">
    <location>
        <begin position="1759"/>
        <end position="1768"/>
    </location>
</feature>
<feature type="compositionally biased region" description="Low complexity" evidence="1">
    <location>
        <begin position="531"/>
        <end position="543"/>
    </location>
</feature>
<organism evidence="2 3">
    <name type="scientific">Panaeolus cyanescens</name>
    <dbReference type="NCBI Taxonomy" id="181874"/>
    <lineage>
        <taxon>Eukaryota</taxon>
        <taxon>Fungi</taxon>
        <taxon>Dikarya</taxon>
        <taxon>Basidiomycota</taxon>
        <taxon>Agaricomycotina</taxon>
        <taxon>Agaricomycetes</taxon>
        <taxon>Agaricomycetidae</taxon>
        <taxon>Agaricales</taxon>
        <taxon>Agaricineae</taxon>
        <taxon>Galeropsidaceae</taxon>
        <taxon>Panaeolus</taxon>
    </lineage>
</organism>
<sequence>MATEVELGAGDAWEPSENWDDDFEFDPSSSSATPASSSPKTPRKQGAGSGRGRAMNSNAHAHYTRKMSIASSAGLSMVEDWDTDSVMGGGGGDSVGVAISSVDAELEHDNWDLGARTSTPGAGGSGSGAGTPKTPRTPRTPRTPVGKAENKPAPRVQHVEEEETENWDDDFEDGSPRKPGLTTSRLQPSSLLSASASRRRKASEEGEKEESWDDEYEDSADEDGGNEFGFHDKEEDKTVTAKSRRAALASSSSTRSPPLPPPPLPPPLPMSSSMTTSRMGGGPFHMPTSQSYFDNPQPFPAPRSPTSSVFSVPNTVYSQSNSHNSNGSTSHLRPSSAFALLPPSPEIHHMRQRGRGRTEAFASAKMGAGDSKDGKERRRLRKKSRPLPEGTFELKDVVPSALSRPSRERERYSFSDAEGELNIHAAYPSAHGRDTPASGISASAAASMSDLSSGHGHVHAQGRPHARRSDGLPRPPELDGSVPQTPRKQSTGPGSTLLSRIGSVKRWGVRRRSRGVSAAPENRQDLPSAITDQPQPSSQPTSPDDVHQDSGRNSRPPSSRSSNALSHAHRNSVNINPSTSGSPSSNNWFFRGGSGSKHASGDDRHTHGSPPVAIHRRGSVGATSSRSRSQSRAGSRAGNARDAAGKTASPLTSSSPNLINGKSPSSIVTASSTAGGKSRKSMDFGGDVRFPADDGNVDEGSPSPYNRPMSTTATPEVYATPSKLAKRKSLGFMQLRRGLSTSRSQVSGYTSPDGKGKKKEDDSDYEGVVESTGGRYGVLGLGRVARPGSRATGGEGEDSEERPRRKSFSRLLIDRADKDKHKEKDKDASGTMSVPMTPTKADTPSSKDGTRGFMGSVRRISLVGRHRRMKSGGVPVTNASPPSSARSSSVSRPPLPNSSQGHHQRYPGNLPYTLPPLPGTGSNISLRLPSGSNVDLPSMMRLVSINSSASGRSGEESLRPASTVSISASSRQVSAASMGEGMSDGDESLPRRYGDLRTARPRRRSRSGSRSVSRTDEKGRSNEEVTRRVSSATHMKRTSIIGVDFSPPLKSSSSFGSSSEDIPPLPTSASRVSQDIQRPVTPPYSKPSSPRTPSSSTFPATSPSLPKTPTSNMKTPTPKNMKIPKSPKTPSRVPPLPTPGTDQPALPLLPPIELQPPSPPQTVKASSKTHGKGKKSLDAAFESLRFELNADHEKDGRPSFGSLGVDDGDATKGEGVSPATSTSSVFYTPKSSPKPGASPQKQRTTKPVTPVAASLSPGRGVGLGQSASLGRTSGIDVSPSSRAGGQGGGSGTVEKEKEKEKGGNGWKRRNSLGDLKIPARISQAQVGLRRDLGMVREFAGSVEQLKDLQSTYYTLISEVQGVLDSYAQLHAQQAQEAARSSSPHSDPRKSPTTPPSPAPRSTSPSFLSSLNLRKGRSRSNTVGSTTSIAGALSPTSESNNGLPAVQSAPDVPFPADEKKQAYKDLAAAFYSLNSRYKITLECAELLIDLGGGGSGGTASGGPSTSASAQAQVSSPTPSQLQTQHTEAQQQENGDPTLVTKRSRERAITLAGDENKPPLLVQAPLPLSTSVPSTSPLNTYNPSTTSPSPPLQTTDGSGHTHNSWRASTGRHDLSQRQLVLLREMLNNSNAATSVADEALGVVDKSTPIQSPSYSASTPAPLLPISPASAYTDSAPLTAPLPSSAHAPYGEGQMIVNWDWRWGDPRNSTITLPSPSEEAALHSKFAEIVAKDKEREKKRRSTRLGMSGIRDMLRALKRSADAQSTTTATSPVGGNSLPPPPMPVHYHSTTSLSTESSASAGRTQAAASSTKNGRSSSRARYPLPIPRMPSLSHTHSSGNSNPSGTTGRRRAKTSTGPESMRGGEDVGWSVGATGTPFPPKSSPRRPSLASIFRIGKSSEKTQQVPQPQPTMSPEPMHSASTYASTTGASQDNHSSSGHQQPSAEPYAPGELDGDLSNTSFDAETSDWDRMDSASDLDAAARALSVGRGGPNKLSKFKHVKKGRSPYLVMRGRDEKKGSASGHGSGKEGVSSSSSVFVGGQSQGDFAPRMASHSQTGLVTKRSFCASQSSLLEAGGGSGGVGVPQRTTRLSGVEEMRDHEHEQTQVQGVVADVEAPISASSTRSNTAKRLSSGSRPSSSRSTRSPIHASCTQAQLPVNQTQKTGSVRSMPPHLTASATMPPLGTSSSHQRPVSGPYPASSCAHPYATTTGHGRHGHHHHHHHAAHAAAAHGGDVNIRLAMTPENIKPLLENAREVLVRLVECIDEVKALSGRCKELVDENAAQKGVVVEEAVVS</sequence>
<feature type="compositionally biased region" description="Acidic residues" evidence="1">
    <location>
        <begin position="206"/>
        <end position="225"/>
    </location>
</feature>
<feature type="compositionally biased region" description="Low complexity" evidence="1">
    <location>
        <begin position="1563"/>
        <end position="1593"/>
    </location>
</feature>
<feature type="compositionally biased region" description="Low complexity" evidence="1">
    <location>
        <begin position="553"/>
        <end position="566"/>
    </location>
</feature>
<feature type="compositionally biased region" description="Polar residues" evidence="1">
    <location>
        <begin position="739"/>
        <end position="750"/>
    </location>
</feature>
<feature type="compositionally biased region" description="Low complexity" evidence="1">
    <location>
        <begin position="619"/>
        <end position="642"/>
    </location>
</feature>
<dbReference type="InParanoid" id="A0A409VQG0"/>
<feature type="region of interest" description="Disordered" evidence="1">
    <location>
        <begin position="1"/>
        <end position="63"/>
    </location>
</feature>
<feature type="compositionally biased region" description="Low complexity" evidence="1">
    <location>
        <begin position="437"/>
        <end position="453"/>
    </location>
</feature>
<proteinExistence type="predicted"/>
<evidence type="ECO:0000313" key="2">
    <source>
        <dbReference type="EMBL" id="PPQ68512.1"/>
    </source>
</evidence>
<evidence type="ECO:0000313" key="3">
    <source>
        <dbReference type="Proteomes" id="UP000284842"/>
    </source>
</evidence>
<feature type="compositionally biased region" description="Low complexity" evidence="1">
    <location>
        <begin position="318"/>
        <end position="341"/>
    </location>
</feature>
<feature type="compositionally biased region" description="Polar residues" evidence="1">
    <location>
        <begin position="1594"/>
        <end position="1605"/>
    </location>
</feature>
<feature type="region of interest" description="Disordered" evidence="1">
    <location>
        <begin position="948"/>
        <end position="1317"/>
    </location>
</feature>
<feature type="region of interest" description="Disordered" evidence="1">
    <location>
        <begin position="81"/>
        <end position="918"/>
    </location>
</feature>
<feature type="compositionally biased region" description="Low complexity" evidence="1">
    <location>
        <begin position="1916"/>
        <end position="1927"/>
    </location>
</feature>
<feature type="compositionally biased region" description="Polar residues" evidence="1">
    <location>
        <begin position="960"/>
        <end position="975"/>
    </location>
</feature>
<feature type="compositionally biased region" description="Polar residues" evidence="1">
    <location>
        <begin position="1218"/>
        <end position="1231"/>
    </location>
</feature>
<feature type="compositionally biased region" description="Basic and acidic residues" evidence="1">
    <location>
        <begin position="1293"/>
        <end position="1302"/>
    </location>
</feature>
<gene>
    <name evidence="2" type="ORF">CVT24_005533</name>
</gene>
<feature type="compositionally biased region" description="Basic residues" evidence="1">
    <location>
        <begin position="456"/>
        <end position="466"/>
    </location>
</feature>
<feature type="region of interest" description="Disordered" evidence="1">
    <location>
        <begin position="2093"/>
        <end position="2226"/>
    </location>
</feature>
<feature type="compositionally biased region" description="Polar residues" evidence="1">
    <location>
        <begin position="1418"/>
        <end position="1441"/>
    </location>
</feature>
<feature type="compositionally biased region" description="Basic residues" evidence="1">
    <location>
        <begin position="2208"/>
        <end position="2221"/>
    </location>
</feature>
<feature type="compositionally biased region" description="Low complexity" evidence="1">
    <location>
        <begin position="574"/>
        <end position="587"/>
    </location>
</feature>
<accession>A0A409VQG0</accession>